<dbReference type="GO" id="GO:0006508">
    <property type="term" value="P:proteolysis"/>
    <property type="evidence" value="ECO:0007669"/>
    <property type="project" value="InterPro"/>
</dbReference>
<evidence type="ECO:0000259" key="4">
    <source>
        <dbReference type="PROSITE" id="PS50804"/>
    </source>
</evidence>
<evidence type="ECO:0000313" key="7">
    <source>
        <dbReference type="Proteomes" id="UP001174136"/>
    </source>
</evidence>
<dbReference type="InterPro" id="IPR003309">
    <property type="entry name" value="SCAN_dom"/>
</dbReference>
<dbReference type="InterPro" id="IPR012337">
    <property type="entry name" value="RNaseH-like_sf"/>
</dbReference>
<evidence type="ECO:0000256" key="1">
    <source>
        <dbReference type="ARBA" id="ARBA00039658"/>
    </source>
</evidence>
<dbReference type="InterPro" id="IPR001995">
    <property type="entry name" value="Peptidase_A2_cat"/>
</dbReference>
<accession>A0AA47M1V2</accession>
<dbReference type="InterPro" id="IPR036397">
    <property type="entry name" value="RNaseH_sf"/>
</dbReference>
<dbReference type="FunFam" id="3.30.420.10:FF:000032">
    <property type="entry name" value="Retrovirus-related Pol polyprotein from transposon 297-like Protein"/>
    <property type="match status" value="1"/>
</dbReference>
<comment type="caution">
    <text evidence="6">The sequence shown here is derived from an EMBL/GenBank/DDBJ whole genome shotgun (WGS) entry which is preliminary data.</text>
</comment>
<dbReference type="InterPro" id="IPR038269">
    <property type="entry name" value="SCAN_sf"/>
</dbReference>
<dbReference type="PANTHER" id="PTHR46888">
    <property type="entry name" value="ZINC KNUCKLE DOMAINCONTAINING PROTEIN-RELATED"/>
    <property type="match status" value="1"/>
</dbReference>
<dbReference type="GO" id="GO:0015074">
    <property type="term" value="P:DNA integration"/>
    <property type="evidence" value="ECO:0007669"/>
    <property type="project" value="InterPro"/>
</dbReference>
<dbReference type="InterPro" id="IPR041588">
    <property type="entry name" value="Integrase_H2C2"/>
</dbReference>
<keyword evidence="7" id="KW-1185">Reference proteome</keyword>
<feature type="region of interest" description="Disordered" evidence="2">
    <location>
        <begin position="106"/>
        <end position="127"/>
    </location>
</feature>
<dbReference type="Pfam" id="PF00665">
    <property type="entry name" value="rve"/>
    <property type="match status" value="1"/>
</dbReference>
<proteinExistence type="predicted"/>
<dbReference type="InterPro" id="IPR001584">
    <property type="entry name" value="Integrase_cat-core"/>
</dbReference>
<dbReference type="Pfam" id="PF02023">
    <property type="entry name" value="SCAN"/>
    <property type="match status" value="1"/>
</dbReference>
<dbReference type="Gene3D" id="3.30.420.10">
    <property type="entry name" value="Ribonuclease H-like superfamily/Ribonuclease H"/>
    <property type="match status" value="1"/>
</dbReference>
<dbReference type="SUPFAM" id="SSF53098">
    <property type="entry name" value="Ribonuclease H-like"/>
    <property type="match status" value="1"/>
</dbReference>
<dbReference type="Pfam" id="PF17921">
    <property type="entry name" value="Integrase_H2C2"/>
    <property type="match status" value="1"/>
</dbReference>
<dbReference type="Pfam" id="PF22938">
    <property type="entry name" value="Integrase_p58_C"/>
    <property type="match status" value="1"/>
</dbReference>
<dbReference type="AlphaFoldDB" id="A0AA47M1V2"/>
<sequence>MACPFLEDVLDEEALILRRAFKHERSDPLAFGDDYLNERFRFSVTMSTFQAFLDAPSEALLAVFTKTELSSLAEHYNIDTTLAKGAKKEQLYDLIRTGLINRGVLSGEKKSERSNSHDELAPSSKPKMSEFTFEQQVELLKLQHDLQQEIARKKLDEELAKNRLDKELDRQRFDAVQKDKDRELELERLKNQEQERDIERTRLQLIAAGKLGRSPSQQSSLASMIKFLPKFNEREPEVFFSLFENVATEQNWSDEDKTVLLQTALVGRAQRAFVALPSSEKKVYRCVKAAVLKCYELVPEAYRQRFRSWQKSDKQTYAEWASDLTNFFHRWLTSEDVDTFDGLCDLMILEQLKNTLPDRIATYINEHKVKSATDGAVLADNYSLIHKIPAREFSPRSTSNYRERRYSRVNTDSFSNSVGQGKPSDFDPKQDCNYCFGKNHWKKDCPVLMERNMKGGRGKVGLCASSGPAWRSGSKSEKTPTKTVNCAQCTVSVEKDPSTTHCEQSELYSSSIADYAPFVTEGFVSLTGDTHRVPVKILRDTGASESFICQSVLPFSDESDTGNCVLIRGIGLQSFPVPLHKVHLFSGFVNGEVTIAVRPSLPIEGIDLIVGNNFAHNCVFPDQVSPTPVVRTEAYVLDESDVSQKDFLDVFTACAVTCAMARKQDAESSEVSKNTSARIYIPQLPESLSRSDIAEAQNDQSLKKYFELAADDSLEHGYIVNDCLLLRRWSPTADTDMRGQVLQVVMPEKFREVVLQTAHGEAAGHFGVKKTYNQLLQHCYWPRIKRDVARFVKTCHVCQVAGKQNTITKPAPLQPIPSVGKPFEHLVIDCVGPLPQSKSGCVYLFTIMCQATRYPAAFALRTITTRSVVKCLSQFFSIFGLPRVIQSDPGSNFTSKTFTAALKELHVQHNLSSAYHPQSQGVLERFHATLKALLRTYCVEMTQDWEDGLPWLLLAARTVVQESTGFSPNELVFGHKVRTPLFVLSDFNSSEPPESLSTYVLGFRRRLLLACKMATENLTEAQSRMKRHYDRKAERRVFSPGDQVVALLPIPGSPFTAKYSGPYSVVRKVSETNYVVATPGRRRATQLCHINLLKPYYASVQPPSGKAERSVLIMASTALASPAREEDDVHGPDDSILHACLNNSETLTKLEGVLSHLDVQQQQ</sequence>
<dbReference type="InterPro" id="IPR054465">
    <property type="entry name" value="Integrase_p58-like_C"/>
</dbReference>
<feature type="domain" description="SCAN box" evidence="4">
    <location>
        <begin position="303"/>
        <end position="381"/>
    </location>
</feature>
<feature type="compositionally biased region" description="Basic and acidic residues" evidence="2">
    <location>
        <begin position="107"/>
        <end position="120"/>
    </location>
</feature>
<dbReference type="PROSITE" id="PS50175">
    <property type="entry name" value="ASP_PROT_RETROV"/>
    <property type="match status" value="1"/>
</dbReference>
<dbReference type="Gene3D" id="1.10.4020.10">
    <property type="entry name" value="DNA breaking-rejoining enzymes"/>
    <property type="match status" value="1"/>
</dbReference>
<protein>
    <recommendedName>
        <fullName evidence="1">Gypsy retrotransposon integrase-like protein 1</fullName>
    </recommendedName>
</protein>
<dbReference type="EMBL" id="JAOPHQ010006292">
    <property type="protein sequence ID" value="KAK0132100.1"/>
    <property type="molecule type" value="Genomic_DNA"/>
</dbReference>
<dbReference type="PROSITE" id="PS50994">
    <property type="entry name" value="INTEGRASE"/>
    <property type="match status" value="1"/>
</dbReference>
<dbReference type="GO" id="GO:0004190">
    <property type="term" value="F:aspartic-type endopeptidase activity"/>
    <property type="evidence" value="ECO:0007669"/>
    <property type="project" value="InterPro"/>
</dbReference>
<evidence type="ECO:0000259" key="3">
    <source>
        <dbReference type="PROSITE" id="PS50175"/>
    </source>
</evidence>
<reference evidence="6" key="1">
    <citation type="journal article" date="2023" name="Front. Mar. Sci.">
        <title>A new Merluccius polli reference genome to investigate the effects of global change in West African waters.</title>
        <authorList>
            <person name="Mateo J.L."/>
            <person name="Blanco-Fernandez C."/>
            <person name="Garcia-Vazquez E."/>
            <person name="Machado-Schiaffino G."/>
        </authorList>
    </citation>
    <scope>NUCLEOTIDE SEQUENCE</scope>
    <source>
        <strain evidence="6">C29</strain>
        <tissue evidence="6">Fin</tissue>
    </source>
</reference>
<dbReference type="PANTHER" id="PTHR46888:SF13">
    <property type="entry name" value="RIBONUCLEASE H"/>
    <property type="match status" value="1"/>
</dbReference>
<dbReference type="PROSITE" id="PS50804">
    <property type="entry name" value="SCAN_BOX"/>
    <property type="match status" value="1"/>
</dbReference>
<gene>
    <name evidence="6" type="primary">POL_41</name>
    <name evidence="6" type="ORF">N1851_033103</name>
</gene>
<feature type="domain" description="Peptidase A2" evidence="3">
    <location>
        <begin position="535"/>
        <end position="571"/>
    </location>
</feature>
<dbReference type="GO" id="GO:0003676">
    <property type="term" value="F:nucleic acid binding"/>
    <property type="evidence" value="ECO:0007669"/>
    <property type="project" value="InterPro"/>
</dbReference>
<feature type="domain" description="Integrase catalytic" evidence="5">
    <location>
        <begin position="811"/>
        <end position="976"/>
    </location>
</feature>
<evidence type="ECO:0000313" key="6">
    <source>
        <dbReference type="EMBL" id="KAK0132100.1"/>
    </source>
</evidence>
<dbReference type="Proteomes" id="UP001174136">
    <property type="component" value="Unassembled WGS sequence"/>
</dbReference>
<evidence type="ECO:0000256" key="2">
    <source>
        <dbReference type="SAM" id="MobiDB-lite"/>
    </source>
</evidence>
<name>A0AA47M1V2_MERPO</name>
<dbReference type="SUPFAM" id="SSF47353">
    <property type="entry name" value="Retrovirus capsid dimerization domain-like"/>
    <property type="match status" value="1"/>
</dbReference>
<organism evidence="6 7">
    <name type="scientific">Merluccius polli</name>
    <name type="common">Benguela hake</name>
    <name type="synonym">Merluccius cadenati</name>
    <dbReference type="NCBI Taxonomy" id="89951"/>
    <lineage>
        <taxon>Eukaryota</taxon>
        <taxon>Metazoa</taxon>
        <taxon>Chordata</taxon>
        <taxon>Craniata</taxon>
        <taxon>Vertebrata</taxon>
        <taxon>Euteleostomi</taxon>
        <taxon>Actinopterygii</taxon>
        <taxon>Neopterygii</taxon>
        <taxon>Teleostei</taxon>
        <taxon>Neoteleostei</taxon>
        <taxon>Acanthomorphata</taxon>
        <taxon>Zeiogadaria</taxon>
        <taxon>Gadariae</taxon>
        <taxon>Gadiformes</taxon>
        <taxon>Gadoidei</taxon>
        <taxon>Merlucciidae</taxon>
        <taxon>Merluccius</taxon>
    </lineage>
</organism>
<dbReference type="FunFam" id="1.10.340.70:FF:000001">
    <property type="entry name" value="Retrovirus-related Pol polyprotein from transposon gypsy-like Protein"/>
    <property type="match status" value="1"/>
</dbReference>
<evidence type="ECO:0000259" key="5">
    <source>
        <dbReference type="PROSITE" id="PS50994"/>
    </source>
</evidence>
<dbReference type="Gene3D" id="1.10.340.70">
    <property type="match status" value="1"/>
</dbReference>